<dbReference type="EC" id="3.2.1.51" evidence="3"/>
<dbReference type="GO" id="GO:0004560">
    <property type="term" value="F:alpha-L-fucosidase activity"/>
    <property type="evidence" value="ECO:0007669"/>
    <property type="project" value="InterPro"/>
</dbReference>
<evidence type="ECO:0000313" key="9">
    <source>
        <dbReference type="Proteomes" id="UP000251891"/>
    </source>
</evidence>
<reference evidence="8 9" key="1">
    <citation type="submission" date="2018-06" db="EMBL/GenBank/DDBJ databases">
        <title>Actinomadura craniellae sp. nov. isolated from marine sponge Craniella sp.</title>
        <authorList>
            <person name="Li L."/>
            <person name="Xu Q.H."/>
            <person name="Lin H.W."/>
            <person name="Lu Y.H."/>
        </authorList>
    </citation>
    <scope>NUCLEOTIDE SEQUENCE [LARGE SCALE GENOMIC DNA]</scope>
    <source>
        <strain evidence="8 9">LHW63021</strain>
    </source>
</reference>
<dbReference type="InterPro" id="IPR000933">
    <property type="entry name" value="Glyco_hydro_29"/>
</dbReference>
<dbReference type="InterPro" id="IPR013780">
    <property type="entry name" value="Glyco_hydro_b"/>
</dbReference>
<dbReference type="PRINTS" id="PR00741">
    <property type="entry name" value="GLHYDRLASE29"/>
</dbReference>
<dbReference type="InterPro" id="IPR017853">
    <property type="entry name" value="GH"/>
</dbReference>
<dbReference type="Gene3D" id="2.60.40.1180">
    <property type="entry name" value="Golgi alpha-mannosidase II"/>
    <property type="match status" value="1"/>
</dbReference>
<dbReference type="Pfam" id="PF01120">
    <property type="entry name" value="Alpha_L_fucos"/>
    <property type="match status" value="1"/>
</dbReference>
<dbReference type="InterPro" id="IPR057739">
    <property type="entry name" value="Glyco_hydro_29_N"/>
</dbReference>
<gene>
    <name evidence="8" type="ORF">DPM19_31640</name>
</gene>
<keyword evidence="5" id="KW-0378">Hydrolase</keyword>
<organism evidence="8 9">
    <name type="scientific">Actinomadura craniellae</name>
    <dbReference type="NCBI Taxonomy" id="2231787"/>
    <lineage>
        <taxon>Bacteria</taxon>
        <taxon>Bacillati</taxon>
        <taxon>Actinomycetota</taxon>
        <taxon>Actinomycetes</taxon>
        <taxon>Streptosporangiales</taxon>
        <taxon>Thermomonosporaceae</taxon>
        <taxon>Actinomadura</taxon>
    </lineage>
</organism>
<dbReference type="AlphaFoldDB" id="A0A365GWV2"/>
<dbReference type="Proteomes" id="UP000251891">
    <property type="component" value="Unassembled WGS sequence"/>
</dbReference>
<dbReference type="PIRSF" id="PIRSF001092">
    <property type="entry name" value="Alpha-L-fucosidase"/>
    <property type="match status" value="1"/>
</dbReference>
<dbReference type="SUPFAM" id="SSF51445">
    <property type="entry name" value="(Trans)glycosidases"/>
    <property type="match status" value="1"/>
</dbReference>
<dbReference type="OrthoDB" id="5526311at2"/>
<evidence type="ECO:0000256" key="5">
    <source>
        <dbReference type="ARBA" id="ARBA00022801"/>
    </source>
</evidence>
<sequence>MTPNTEHSNGRVPAWFDDAKVGILIHWGSASMPAYAPVRRSRTLDPYFDGDLYERVASEAWWRTDPDAMMYQNALHLPGSAVSRYHAENYGDLPYEAFVERFRDETIPGWDPDPWTDLFAHAGARYVIFGAKSEDGFLLWPSEHPNPYREDWQSERDVVGELAASVRGRNMRFGIYYPSWDFTFSDPPVSDLTSAMVAVPQEADYRDQFAAQWRELILRYRPSALWADWGVSPPGTDLAGLYSWYHEQVADGLFNDRFDLAEQTAGTLPADFVTPERTTVPPDDRKWEALWGLSKSYCFNRQETEADHIAPTTLIHTMVDVIARGGNMLINVGPTGSGAIPWAQAQRLLAVGHWLRLNGAAIYGTRPWTTVAGLSDEGLQVRYTSTSDAVYAIVLGAPRTAALGLDLRLDTQAEVRLVGRPGALRTSRSPHGTVVELPEPADDQVPAFSLQITPRSAVHHVNHVIDLSAAPGTASLPNRQPIRTPP</sequence>
<dbReference type="SMART" id="SM00812">
    <property type="entry name" value="Alpha_L_fucos"/>
    <property type="match status" value="1"/>
</dbReference>
<keyword evidence="9" id="KW-1185">Reference proteome</keyword>
<dbReference type="GO" id="GO:0016139">
    <property type="term" value="P:glycoside catabolic process"/>
    <property type="evidence" value="ECO:0007669"/>
    <property type="project" value="TreeGrafter"/>
</dbReference>
<comment type="similarity">
    <text evidence="2">Belongs to the glycosyl hydrolase 29 family.</text>
</comment>
<evidence type="ECO:0000256" key="4">
    <source>
        <dbReference type="ARBA" id="ARBA00022729"/>
    </source>
</evidence>
<name>A0A365GWV2_9ACTN</name>
<evidence type="ECO:0000313" key="8">
    <source>
        <dbReference type="EMBL" id="RAY11300.1"/>
    </source>
</evidence>
<evidence type="ECO:0000256" key="2">
    <source>
        <dbReference type="ARBA" id="ARBA00007951"/>
    </source>
</evidence>
<dbReference type="GO" id="GO:0006004">
    <property type="term" value="P:fucose metabolic process"/>
    <property type="evidence" value="ECO:0007669"/>
    <property type="project" value="InterPro"/>
</dbReference>
<dbReference type="PANTHER" id="PTHR10030:SF37">
    <property type="entry name" value="ALPHA-L-FUCOSIDASE-RELATED"/>
    <property type="match status" value="1"/>
</dbReference>
<dbReference type="PANTHER" id="PTHR10030">
    <property type="entry name" value="ALPHA-L-FUCOSIDASE"/>
    <property type="match status" value="1"/>
</dbReference>
<comment type="function">
    <text evidence="1">Alpha-L-fucosidase is responsible for hydrolyzing the alpha-1,6-linked fucose joined to the reducing-end N-acetylglucosamine of the carbohydrate moieties of glycoproteins.</text>
</comment>
<dbReference type="Gene3D" id="3.20.20.80">
    <property type="entry name" value="Glycosidases"/>
    <property type="match status" value="1"/>
</dbReference>
<dbReference type="InterPro" id="IPR016286">
    <property type="entry name" value="FUC_metazoa-typ"/>
</dbReference>
<dbReference type="EMBL" id="QLYX01000020">
    <property type="protein sequence ID" value="RAY11300.1"/>
    <property type="molecule type" value="Genomic_DNA"/>
</dbReference>
<feature type="domain" description="Glycoside hydrolase family 29 N-terminal" evidence="7">
    <location>
        <begin position="4"/>
        <end position="359"/>
    </location>
</feature>
<protein>
    <recommendedName>
        <fullName evidence="3">alpha-L-fucosidase</fullName>
        <ecNumber evidence="3">3.2.1.51</ecNumber>
    </recommendedName>
</protein>
<evidence type="ECO:0000256" key="3">
    <source>
        <dbReference type="ARBA" id="ARBA00012662"/>
    </source>
</evidence>
<evidence type="ECO:0000256" key="6">
    <source>
        <dbReference type="ARBA" id="ARBA00023295"/>
    </source>
</evidence>
<keyword evidence="6" id="KW-0326">Glycosidase</keyword>
<comment type="caution">
    <text evidence="8">The sequence shown here is derived from an EMBL/GenBank/DDBJ whole genome shotgun (WGS) entry which is preliminary data.</text>
</comment>
<accession>A0A365GWV2</accession>
<proteinExistence type="inferred from homology"/>
<dbReference type="GO" id="GO:0005764">
    <property type="term" value="C:lysosome"/>
    <property type="evidence" value="ECO:0007669"/>
    <property type="project" value="TreeGrafter"/>
</dbReference>
<evidence type="ECO:0000259" key="7">
    <source>
        <dbReference type="Pfam" id="PF01120"/>
    </source>
</evidence>
<keyword evidence="4" id="KW-0732">Signal</keyword>
<dbReference type="RefSeq" id="WP_111871756.1">
    <property type="nucleotide sequence ID" value="NZ_QLYX01000020.1"/>
</dbReference>
<evidence type="ECO:0000256" key="1">
    <source>
        <dbReference type="ARBA" id="ARBA00004071"/>
    </source>
</evidence>